<dbReference type="eggNOG" id="ENOG5031NW1">
    <property type="taxonomic scope" value="Bacteria"/>
</dbReference>
<dbReference type="EMBL" id="PYNF01000017">
    <property type="protein sequence ID" value="PSU95889.1"/>
    <property type="molecule type" value="Genomic_DNA"/>
</dbReference>
<dbReference type="Proteomes" id="UP000241426">
    <property type="component" value="Unassembled WGS sequence"/>
</dbReference>
<organism evidence="1 2">
    <name type="scientific">Photobacterium kishitanii</name>
    <dbReference type="NCBI Taxonomy" id="318456"/>
    <lineage>
        <taxon>Bacteria</taxon>
        <taxon>Pseudomonadati</taxon>
        <taxon>Pseudomonadota</taxon>
        <taxon>Gammaproteobacteria</taxon>
        <taxon>Vibrionales</taxon>
        <taxon>Vibrionaceae</taxon>
        <taxon>Photobacterium</taxon>
    </lineage>
</organism>
<accession>A0A2T3KEM5</accession>
<gene>
    <name evidence="1" type="ORF">C9J27_17300</name>
</gene>
<accession>A0A0B7JJ86</accession>
<evidence type="ECO:0000313" key="1">
    <source>
        <dbReference type="EMBL" id="PSU95889.1"/>
    </source>
</evidence>
<comment type="caution">
    <text evidence="1">The sequence shown here is derived from an EMBL/GenBank/DDBJ whole genome shotgun (WGS) entry which is preliminary data.</text>
</comment>
<evidence type="ECO:0000313" key="2">
    <source>
        <dbReference type="Proteomes" id="UP000241426"/>
    </source>
</evidence>
<sequence>MRFSQKVGLTLGASLLILTILLIIVAGRTYKTEAVVGRVVNVNSNTFQNEGKFHLQVMSDQTNSMINIDIQDGLYCPVGSQVVFVQKSCMLFGDDAYEFISCDFSYLPPH</sequence>
<reference evidence="1 2" key="1">
    <citation type="submission" date="2018-01" db="EMBL/GenBank/DDBJ databases">
        <title>Whole genome sequencing of Histamine producing bacteria.</title>
        <authorList>
            <person name="Butler K."/>
        </authorList>
    </citation>
    <scope>NUCLEOTIDE SEQUENCE [LARGE SCALE GENOMIC DNA]</scope>
    <source>
        <strain evidence="1 2">FS-7.2</strain>
    </source>
</reference>
<dbReference type="GeneID" id="29945560"/>
<protein>
    <submittedName>
        <fullName evidence="1">Uncharacterized protein</fullName>
    </submittedName>
</protein>
<name>A0A0B7JJ86_9GAMM</name>
<dbReference type="RefSeq" id="WP_036791149.1">
    <property type="nucleotide sequence ID" value="NZ_JAUZMX010000002.1"/>
</dbReference>
<dbReference type="AlphaFoldDB" id="A0A0B7JJ86"/>
<proteinExistence type="predicted"/>